<gene>
    <name evidence="2" type="ORF">XBO1_330003</name>
</gene>
<dbReference type="HOGENOM" id="CLU_117687_0_0_6"/>
<evidence type="ECO:0000313" key="2">
    <source>
        <dbReference type="EMBL" id="CDH07534.1"/>
    </source>
</evidence>
<dbReference type="InterPro" id="IPR004929">
    <property type="entry name" value="I-spanin"/>
</dbReference>
<sequence length="201" mass="22677">MERKSINRLPRWSSLPGNWEFYGRTSNALVGGENITGLCNMKLTLTHYTIIVLIVTTGIASFGSYHYSTEYEKQKKANGHQATEIQQLTDTLNYQNTHIDMLHELDTKHTRELANAKSEIDTLRADVAAGRRKLRVQAICPVSETTSSRGVGDAGTPQLTDAARQDYYDLLRMMAENERQTKYLQDYVNTECRGNNGKSTP</sequence>
<dbReference type="Proteomes" id="UP000028483">
    <property type="component" value="Unassembled WGS sequence"/>
</dbReference>
<evidence type="ECO:0000256" key="1">
    <source>
        <dbReference type="SAM" id="Phobius"/>
    </source>
</evidence>
<proteinExistence type="predicted"/>
<dbReference type="EMBL" id="CBSX010000197">
    <property type="protein sequence ID" value="CDH07534.1"/>
    <property type="molecule type" value="Genomic_DNA"/>
</dbReference>
<feature type="transmembrane region" description="Helical" evidence="1">
    <location>
        <begin position="48"/>
        <end position="67"/>
    </location>
</feature>
<keyword evidence="1" id="KW-0472">Membrane</keyword>
<dbReference type="GO" id="GO:0044659">
    <property type="term" value="P:viral release from host cell by cytolysis"/>
    <property type="evidence" value="ECO:0007669"/>
    <property type="project" value="InterPro"/>
</dbReference>
<protein>
    <submittedName>
        <fullName evidence="2">Putative Rac prophage prophage lambda endopeptidase (Modular protein)</fullName>
    </submittedName>
</protein>
<keyword evidence="1" id="KW-1133">Transmembrane helix</keyword>
<keyword evidence="1" id="KW-0812">Transmembrane</keyword>
<accession>A0A077P9M3</accession>
<reference evidence="2" key="1">
    <citation type="submission" date="2013-07" db="EMBL/GenBank/DDBJ databases">
        <title>Sub-species coevolution in mutualistic symbiosis.</title>
        <authorList>
            <person name="Murfin K."/>
            <person name="Klassen J."/>
            <person name="Lee M."/>
            <person name="Forst S."/>
            <person name="Stock P."/>
            <person name="Goodrich-Blair H."/>
        </authorList>
    </citation>
    <scope>NUCLEOTIDE SEQUENCE [LARGE SCALE GENOMIC DNA]</scope>
    <source>
        <strain evidence="2">Oregonense</strain>
    </source>
</reference>
<comment type="caution">
    <text evidence="2">The sequence shown here is derived from an EMBL/GenBank/DDBJ whole genome shotgun (WGS) entry which is preliminary data.</text>
</comment>
<name>A0A077P9M3_XENBV</name>
<dbReference type="AlphaFoldDB" id="A0A077P9M3"/>
<organism evidence="2">
    <name type="scientific">Xenorhabdus bovienii str. oregonense</name>
    <dbReference type="NCBI Taxonomy" id="1398202"/>
    <lineage>
        <taxon>Bacteria</taxon>
        <taxon>Pseudomonadati</taxon>
        <taxon>Pseudomonadota</taxon>
        <taxon>Gammaproteobacteria</taxon>
        <taxon>Enterobacterales</taxon>
        <taxon>Morganellaceae</taxon>
        <taxon>Xenorhabdus</taxon>
    </lineage>
</organism>
<dbReference type="Pfam" id="PF03245">
    <property type="entry name" value="Phage_lysis"/>
    <property type="match status" value="1"/>
</dbReference>